<dbReference type="Proteomes" id="UP000298030">
    <property type="component" value="Unassembled WGS sequence"/>
</dbReference>
<evidence type="ECO:0000256" key="1">
    <source>
        <dbReference type="SAM" id="MobiDB-lite"/>
    </source>
</evidence>
<feature type="region of interest" description="Disordered" evidence="1">
    <location>
        <begin position="80"/>
        <end position="122"/>
    </location>
</feature>
<name>A0A4Y7TUH4_COPMI</name>
<comment type="caution">
    <text evidence="2">The sequence shown here is derived from an EMBL/GenBank/DDBJ whole genome shotgun (WGS) entry which is preliminary data.</text>
</comment>
<reference evidence="2 3" key="1">
    <citation type="journal article" date="2019" name="Nat. Ecol. Evol.">
        <title>Megaphylogeny resolves global patterns of mushroom evolution.</title>
        <authorList>
            <person name="Varga T."/>
            <person name="Krizsan K."/>
            <person name="Foldi C."/>
            <person name="Dima B."/>
            <person name="Sanchez-Garcia M."/>
            <person name="Sanchez-Ramirez S."/>
            <person name="Szollosi G.J."/>
            <person name="Szarkandi J.G."/>
            <person name="Papp V."/>
            <person name="Albert L."/>
            <person name="Andreopoulos W."/>
            <person name="Angelini C."/>
            <person name="Antonin V."/>
            <person name="Barry K.W."/>
            <person name="Bougher N.L."/>
            <person name="Buchanan P."/>
            <person name="Buyck B."/>
            <person name="Bense V."/>
            <person name="Catcheside P."/>
            <person name="Chovatia M."/>
            <person name="Cooper J."/>
            <person name="Damon W."/>
            <person name="Desjardin D."/>
            <person name="Finy P."/>
            <person name="Geml J."/>
            <person name="Haridas S."/>
            <person name="Hughes K."/>
            <person name="Justo A."/>
            <person name="Karasinski D."/>
            <person name="Kautmanova I."/>
            <person name="Kiss B."/>
            <person name="Kocsube S."/>
            <person name="Kotiranta H."/>
            <person name="LaButti K.M."/>
            <person name="Lechner B.E."/>
            <person name="Liimatainen K."/>
            <person name="Lipzen A."/>
            <person name="Lukacs Z."/>
            <person name="Mihaltcheva S."/>
            <person name="Morgado L.N."/>
            <person name="Niskanen T."/>
            <person name="Noordeloos M.E."/>
            <person name="Ohm R.A."/>
            <person name="Ortiz-Santana B."/>
            <person name="Ovrebo C."/>
            <person name="Racz N."/>
            <person name="Riley R."/>
            <person name="Savchenko A."/>
            <person name="Shiryaev A."/>
            <person name="Soop K."/>
            <person name="Spirin V."/>
            <person name="Szebenyi C."/>
            <person name="Tomsovsky M."/>
            <person name="Tulloss R.E."/>
            <person name="Uehling J."/>
            <person name="Grigoriev I.V."/>
            <person name="Vagvolgyi C."/>
            <person name="Papp T."/>
            <person name="Martin F.M."/>
            <person name="Miettinen O."/>
            <person name="Hibbett D.S."/>
            <person name="Nagy L.G."/>
        </authorList>
    </citation>
    <scope>NUCLEOTIDE SEQUENCE [LARGE SCALE GENOMIC DNA]</scope>
    <source>
        <strain evidence="2 3">FP101781</strain>
    </source>
</reference>
<evidence type="ECO:0000313" key="2">
    <source>
        <dbReference type="EMBL" id="TEB37252.1"/>
    </source>
</evidence>
<dbReference type="AlphaFoldDB" id="A0A4Y7TUH4"/>
<dbReference type="EMBL" id="QPFP01000004">
    <property type="protein sequence ID" value="TEB37252.1"/>
    <property type="molecule type" value="Genomic_DNA"/>
</dbReference>
<proteinExistence type="predicted"/>
<sequence length="165" mass="18831">MGGDCLGIEEARGAKSEKTIEMVVRNKKRTFNNSCRARRARSWRCIIDNLNSMPQFGVSRCFADSTQHARGCRRIVSERKLTPNSHDARKSKRPTFPSNNLADVNPWNRRTPESSPPLSYLPRARTSGLVEESHGIWMSSKVWRFIVAGSMVPLKEWNEKQKNDA</sequence>
<accession>A0A4Y7TUH4</accession>
<protein>
    <submittedName>
        <fullName evidence="2">Uncharacterized protein</fullName>
    </submittedName>
</protein>
<gene>
    <name evidence="2" type="ORF">FA13DRAFT_893220</name>
</gene>
<organism evidence="2 3">
    <name type="scientific">Coprinellus micaceus</name>
    <name type="common">Glistening ink-cap mushroom</name>
    <name type="synonym">Coprinus micaceus</name>
    <dbReference type="NCBI Taxonomy" id="71717"/>
    <lineage>
        <taxon>Eukaryota</taxon>
        <taxon>Fungi</taxon>
        <taxon>Dikarya</taxon>
        <taxon>Basidiomycota</taxon>
        <taxon>Agaricomycotina</taxon>
        <taxon>Agaricomycetes</taxon>
        <taxon>Agaricomycetidae</taxon>
        <taxon>Agaricales</taxon>
        <taxon>Agaricineae</taxon>
        <taxon>Psathyrellaceae</taxon>
        <taxon>Coprinellus</taxon>
    </lineage>
</organism>
<keyword evidence="3" id="KW-1185">Reference proteome</keyword>
<evidence type="ECO:0000313" key="3">
    <source>
        <dbReference type="Proteomes" id="UP000298030"/>
    </source>
</evidence>